<evidence type="ECO:0000313" key="3">
    <source>
        <dbReference type="Proteomes" id="UP000176228"/>
    </source>
</evidence>
<accession>A0A1F6B8W1</accession>
<sequence length="89" mass="9984">MATGGTASPFFFLNHFLLFEISFLLEPSVSISLSLGLMVFYLFSKQVNPTPASLIALLSFVFMTPLAFLSGILYQRFKKRLKKTSPFPL</sequence>
<dbReference type="AlphaFoldDB" id="A0A1F6B8W1"/>
<dbReference type="STRING" id="1798391.A2968_01105"/>
<feature type="transmembrane region" description="Helical" evidence="1">
    <location>
        <begin position="55"/>
        <end position="74"/>
    </location>
</feature>
<dbReference type="Proteomes" id="UP000176228">
    <property type="component" value="Unassembled WGS sequence"/>
</dbReference>
<evidence type="ECO:0000256" key="1">
    <source>
        <dbReference type="SAM" id="Phobius"/>
    </source>
</evidence>
<reference evidence="2 3" key="1">
    <citation type="journal article" date="2016" name="Nat. Commun.">
        <title>Thousands of microbial genomes shed light on interconnected biogeochemical processes in an aquifer system.</title>
        <authorList>
            <person name="Anantharaman K."/>
            <person name="Brown C.T."/>
            <person name="Hug L.A."/>
            <person name="Sharon I."/>
            <person name="Castelle C.J."/>
            <person name="Probst A.J."/>
            <person name="Thomas B.C."/>
            <person name="Singh A."/>
            <person name="Wilkins M.J."/>
            <person name="Karaoz U."/>
            <person name="Brodie E.L."/>
            <person name="Williams K.H."/>
            <person name="Hubbard S.S."/>
            <person name="Banfield J.F."/>
        </authorList>
    </citation>
    <scope>NUCLEOTIDE SEQUENCE [LARGE SCALE GENOMIC DNA]</scope>
</reference>
<dbReference type="EMBL" id="MFJU01000041">
    <property type="protein sequence ID" value="OGG33374.1"/>
    <property type="molecule type" value="Genomic_DNA"/>
</dbReference>
<feature type="transmembrane region" description="Helical" evidence="1">
    <location>
        <begin position="21"/>
        <end position="43"/>
    </location>
</feature>
<name>A0A1F6B8W1_9BACT</name>
<proteinExistence type="predicted"/>
<keyword evidence="1" id="KW-0472">Membrane</keyword>
<protein>
    <submittedName>
        <fullName evidence="2">Uncharacterized protein</fullName>
    </submittedName>
</protein>
<gene>
    <name evidence="2" type="ORF">A2968_01105</name>
</gene>
<comment type="caution">
    <text evidence="2">The sequence shown here is derived from an EMBL/GenBank/DDBJ whole genome shotgun (WGS) entry which is preliminary data.</text>
</comment>
<keyword evidence="1" id="KW-1133">Transmembrane helix</keyword>
<keyword evidence="1" id="KW-0812">Transmembrane</keyword>
<evidence type="ECO:0000313" key="2">
    <source>
        <dbReference type="EMBL" id="OGG33374.1"/>
    </source>
</evidence>
<organism evidence="2 3">
    <name type="scientific">Candidatus Gottesmanbacteria bacterium RIFCSPLOWO2_01_FULL_42_22</name>
    <dbReference type="NCBI Taxonomy" id="1798391"/>
    <lineage>
        <taxon>Bacteria</taxon>
        <taxon>Candidatus Gottesmaniibacteriota</taxon>
    </lineage>
</organism>